<accession>A0ABY4GYX0</accession>
<dbReference type="NCBIfam" id="TIGR01636">
    <property type="entry name" value="phage_rinA"/>
    <property type="match status" value="1"/>
</dbReference>
<feature type="region of interest" description="Disordered" evidence="1">
    <location>
        <begin position="38"/>
        <end position="66"/>
    </location>
</feature>
<name>A0ABY4GYX0_9BACI</name>
<keyword evidence="3" id="KW-1185">Reference proteome</keyword>
<organism evidence="2 3">
    <name type="scientific">Halobacillus shinanisalinarum</name>
    <dbReference type="NCBI Taxonomy" id="2932258"/>
    <lineage>
        <taxon>Bacteria</taxon>
        <taxon>Bacillati</taxon>
        <taxon>Bacillota</taxon>
        <taxon>Bacilli</taxon>
        <taxon>Bacillales</taxon>
        <taxon>Bacillaceae</taxon>
        <taxon>Halobacillus</taxon>
    </lineage>
</organism>
<dbReference type="InterPro" id="IPR006523">
    <property type="entry name" value="RinA"/>
</dbReference>
<evidence type="ECO:0000313" key="3">
    <source>
        <dbReference type="Proteomes" id="UP000831880"/>
    </source>
</evidence>
<evidence type="ECO:0000313" key="2">
    <source>
        <dbReference type="EMBL" id="UOQ93402.1"/>
    </source>
</evidence>
<dbReference type="EMBL" id="CP095074">
    <property type="protein sequence ID" value="UOQ93402.1"/>
    <property type="molecule type" value="Genomic_DNA"/>
</dbReference>
<dbReference type="Proteomes" id="UP000831880">
    <property type="component" value="Chromosome"/>
</dbReference>
<proteinExistence type="predicted"/>
<sequence>MSYTIKPKKITFKKTEYEWFNYHETLREISRLREQIETPFDEDPDDPTIVKGANSARNPGDPTGRIVTRLSTNKQLQYLTEVVDAIDRVYNALPDSHKKLVKLRYWSKGKDLKWDGIAKELNVSRRQAFNWRDEIVQTTMEVLGWR</sequence>
<gene>
    <name evidence="2" type="ORF">MUO14_24035</name>
</gene>
<reference evidence="2 3" key="1">
    <citation type="submission" date="2022-04" db="EMBL/GenBank/DDBJ databases">
        <title>Halobacillus sp. isolated from saltern.</title>
        <authorList>
            <person name="Won M."/>
            <person name="Lee C.-M."/>
            <person name="Woen H.-Y."/>
            <person name="Kwon S.-W."/>
        </authorList>
    </citation>
    <scope>NUCLEOTIDE SEQUENCE [LARGE SCALE GENOMIC DNA]</scope>
    <source>
        <strain evidence="2 3">SSTM10-2</strain>
    </source>
</reference>
<protein>
    <submittedName>
        <fullName evidence="2">Transcriptional regulator</fullName>
    </submittedName>
</protein>
<evidence type="ECO:0000256" key="1">
    <source>
        <dbReference type="SAM" id="MobiDB-lite"/>
    </source>
</evidence>
<dbReference type="RefSeq" id="WP_244753002.1">
    <property type="nucleotide sequence ID" value="NZ_CP095074.1"/>
</dbReference>